<organism evidence="3 4">
    <name type="scientific">Cladophialophora psammophila CBS 110553</name>
    <dbReference type="NCBI Taxonomy" id="1182543"/>
    <lineage>
        <taxon>Eukaryota</taxon>
        <taxon>Fungi</taxon>
        <taxon>Dikarya</taxon>
        <taxon>Ascomycota</taxon>
        <taxon>Pezizomycotina</taxon>
        <taxon>Eurotiomycetes</taxon>
        <taxon>Chaetothyriomycetidae</taxon>
        <taxon>Chaetothyriales</taxon>
        <taxon>Herpotrichiellaceae</taxon>
        <taxon>Cladophialophora</taxon>
    </lineage>
</organism>
<feature type="domain" description="SET" evidence="2">
    <location>
        <begin position="124"/>
        <end position="286"/>
    </location>
</feature>
<evidence type="ECO:0000313" key="4">
    <source>
        <dbReference type="Proteomes" id="UP000019471"/>
    </source>
</evidence>
<dbReference type="InterPro" id="IPR053185">
    <property type="entry name" value="SET_domain_protein"/>
</dbReference>
<reference evidence="3 4" key="1">
    <citation type="submission" date="2013-03" db="EMBL/GenBank/DDBJ databases">
        <title>The Genome Sequence of Cladophialophora psammophila CBS 110553.</title>
        <authorList>
            <consortium name="The Broad Institute Genomics Platform"/>
            <person name="Cuomo C."/>
            <person name="de Hoog S."/>
            <person name="Gorbushina A."/>
            <person name="Walker B."/>
            <person name="Young S.K."/>
            <person name="Zeng Q."/>
            <person name="Gargeya S."/>
            <person name="Fitzgerald M."/>
            <person name="Haas B."/>
            <person name="Abouelleil A."/>
            <person name="Allen A.W."/>
            <person name="Alvarado L."/>
            <person name="Arachchi H.M."/>
            <person name="Berlin A.M."/>
            <person name="Chapman S.B."/>
            <person name="Gainer-Dewar J."/>
            <person name="Goldberg J."/>
            <person name="Griggs A."/>
            <person name="Gujja S."/>
            <person name="Hansen M."/>
            <person name="Howarth C."/>
            <person name="Imamovic A."/>
            <person name="Ireland A."/>
            <person name="Larimer J."/>
            <person name="McCowan C."/>
            <person name="Murphy C."/>
            <person name="Pearson M."/>
            <person name="Poon T.W."/>
            <person name="Priest M."/>
            <person name="Roberts A."/>
            <person name="Saif S."/>
            <person name="Shea T."/>
            <person name="Sisk P."/>
            <person name="Sykes S."/>
            <person name="Wortman J."/>
            <person name="Nusbaum C."/>
            <person name="Birren B."/>
        </authorList>
    </citation>
    <scope>NUCLEOTIDE SEQUENCE [LARGE SCALE GENOMIC DNA]</scope>
    <source>
        <strain evidence="3 4">CBS 110553</strain>
    </source>
</reference>
<sequence length="438" mass="47848">MALKKTRALTHSFVSLFCLSLLVTGAHFEGDAIHRISPDQQLHLRGNLDIGLASNDTISPSAFAPWSYEPACTSKVGQIDSELCVYTDRHFSNGRGISIFTTPEIAEGFATVLASLQHPSSVLDTLGINSFTGAWYTHPVPRKGIGMLAKRDIQSGDTITAYTPVLLAYKERFLSKAQREKFLRLAVTQLPGPSRESYLKLATLSNDSSILAQDIASANSFETRLGEQKGAAEATVPHLTIIPESSRMNHDCAPNAIFHVNSSTLTHVVRAVRPIPKDQEITIAYTSPLDPRATRQKYLSDAFHFTCTCPRCLRGADADADAVLAEMAVLQRTLSAWSDPSSDASVKHAEHLIRLHREEGLDGYLDPAYCYAALMYSAVGSARGARKYAELAIKAIELRLGAGAPDLPAWRDMLDNPTKHWSWMVRKGGGKVVTATNE</sequence>
<dbReference type="Gene3D" id="2.170.270.10">
    <property type="entry name" value="SET domain"/>
    <property type="match status" value="1"/>
</dbReference>
<dbReference type="OrthoDB" id="265717at2759"/>
<evidence type="ECO:0000256" key="1">
    <source>
        <dbReference type="SAM" id="SignalP"/>
    </source>
</evidence>
<dbReference type="HOGENOM" id="CLU_028281_6_1_1"/>
<dbReference type="InterPro" id="IPR001214">
    <property type="entry name" value="SET_dom"/>
</dbReference>
<dbReference type="GeneID" id="19191074"/>
<feature type="signal peptide" evidence="1">
    <location>
        <begin position="1"/>
        <end position="25"/>
    </location>
</feature>
<proteinExistence type="predicted"/>
<dbReference type="PROSITE" id="PS50280">
    <property type="entry name" value="SET"/>
    <property type="match status" value="1"/>
</dbReference>
<dbReference type="Pfam" id="PF00856">
    <property type="entry name" value="SET"/>
    <property type="match status" value="1"/>
</dbReference>
<protein>
    <recommendedName>
        <fullName evidence="2">SET domain-containing protein</fullName>
    </recommendedName>
</protein>
<dbReference type="STRING" id="1182543.W9WYZ2"/>
<dbReference type="Proteomes" id="UP000019471">
    <property type="component" value="Unassembled WGS sequence"/>
</dbReference>
<evidence type="ECO:0000313" key="3">
    <source>
        <dbReference type="EMBL" id="EXJ70295.1"/>
    </source>
</evidence>
<dbReference type="InterPro" id="IPR046341">
    <property type="entry name" value="SET_dom_sf"/>
</dbReference>
<dbReference type="AlphaFoldDB" id="W9WYZ2"/>
<dbReference type="Gene3D" id="1.25.40.10">
    <property type="entry name" value="Tetratricopeptide repeat domain"/>
    <property type="match status" value="1"/>
</dbReference>
<gene>
    <name evidence="3" type="ORF">A1O5_06363</name>
</gene>
<dbReference type="SMART" id="SM00317">
    <property type="entry name" value="SET"/>
    <property type="match status" value="1"/>
</dbReference>
<feature type="chain" id="PRO_5004932436" description="SET domain-containing protein" evidence="1">
    <location>
        <begin position="26"/>
        <end position="438"/>
    </location>
</feature>
<dbReference type="SUPFAM" id="SSF82199">
    <property type="entry name" value="SET domain"/>
    <property type="match status" value="1"/>
</dbReference>
<dbReference type="PANTHER" id="PTHR47332">
    <property type="entry name" value="SET DOMAIN-CONTAINING PROTEIN 5"/>
    <property type="match status" value="1"/>
</dbReference>
<keyword evidence="4" id="KW-1185">Reference proteome</keyword>
<name>W9WYZ2_9EURO</name>
<dbReference type="EMBL" id="AMGX01000009">
    <property type="protein sequence ID" value="EXJ70295.1"/>
    <property type="molecule type" value="Genomic_DNA"/>
</dbReference>
<dbReference type="PANTHER" id="PTHR47332:SF6">
    <property type="entry name" value="SET DOMAIN-CONTAINING PROTEIN"/>
    <property type="match status" value="1"/>
</dbReference>
<comment type="caution">
    <text evidence="3">The sequence shown here is derived from an EMBL/GenBank/DDBJ whole genome shotgun (WGS) entry which is preliminary data.</text>
</comment>
<dbReference type="CDD" id="cd20071">
    <property type="entry name" value="SET_SMYD"/>
    <property type="match status" value="1"/>
</dbReference>
<dbReference type="InterPro" id="IPR011990">
    <property type="entry name" value="TPR-like_helical_dom_sf"/>
</dbReference>
<keyword evidence="1" id="KW-0732">Signal</keyword>
<accession>W9WYZ2</accession>
<dbReference type="RefSeq" id="XP_007745147.1">
    <property type="nucleotide sequence ID" value="XM_007746957.1"/>
</dbReference>
<dbReference type="eggNOG" id="KOG2084">
    <property type="taxonomic scope" value="Eukaryota"/>
</dbReference>
<evidence type="ECO:0000259" key="2">
    <source>
        <dbReference type="PROSITE" id="PS50280"/>
    </source>
</evidence>